<proteinExistence type="predicted"/>
<dbReference type="EMBL" id="JAYMYR010000010">
    <property type="protein sequence ID" value="KAK7335088.1"/>
    <property type="molecule type" value="Genomic_DNA"/>
</dbReference>
<accession>A0AAN9QKV9</accession>
<organism evidence="2 3">
    <name type="scientific">Phaseolus coccineus</name>
    <name type="common">Scarlet runner bean</name>
    <name type="synonym">Phaseolus multiflorus</name>
    <dbReference type="NCBI Taxonomy" id="3886"/>
    <lineage>
        <taxon>Eukaryota</taxon>
        <taxon>Viridiplantae</taxon>
        <taxon>Streptophyta</taxon>
        <taxon>Embryophyta</taxon>
        <taxon>Tracheophyta</taxon>
        <taxon>Spermatophyta</taxon>
        <taxon>Magnoliopsida</taxon>
        <taxon>eudicotyledons</taxon>
        <taxon>Gunneridae</taxon>
        <taxon>Pentapetalae</taxon>
        <taxon>rosids</taxon>
        <taxon>fabids</taxon>
        <taxon>Fabales</taxon>
        <taxon>Fabaceae</taxon>
        <taxon>Papilionoideae</taxon>
        <taxon>50 kb inversion clade</taxon>
        <taxon>NPAAA clade</taxon>
        <taxon>indigoferoid/millettioid clade</taxon>
        <taxon>Phaseoleae</taxon>
        <taxon>Phaseolus</taxon>
    </lineage>
</organism>
<evidence type="ECO:0000313" key="3">
    <source>
        <dbReference type="Proteomes" id="UP001374584"/>
    </source>
</evidence>
<keyword evidence="1" id="KW-1133">Transmembrane helix</keyword>
<comment type="caution">
    <text evidence="2">The sequence shown here is derived from an EMBL/GenBank/DDBJ whole genome shotgun (WGS) entry which is preliminary data.</text>
</comment>
<keyword evidence="1" id="KW-0472">Membrane</keyword>
<keyword evidence="1" id="KW-0812">Transmembrane</keyword>
<gene>
    <name evidence="2" type="ORF">VNO80_26859</name>
</gene>
<feature type="transmembrane region" description="Helical" evidence="1">
    <location>
        <begin position="49"/>
        <end position="76"/>
    </location>
</feature>
<keyword evidence="3" id="KW-1185">Reference proteome</keyword>
<dbReference type="AlphaFoldDB" id="A0AAN9QKV9"/>
<dbReference type="Proteomes" id="UP001374584">
    <property type="component" value="Unassembled WGS sequence"/>
</dbReference>
<name>A0AAN9QKV9_PHACN</name>
<reference evidence="2 3" key="1">
    <citation type="submission" date="2024-01" db="EMBL/GenBank/DDBJ databases">
        <title>The genomes of 5 underutilized Papilionoideae crops provide insights into root nodulation and disease resistanc.</title>
        <authorList>
            <person name="Jiang F."/>
        </authorList>
    </citation>
    <scope>NUCLEOTIDE SEQUENCE [LARGE SCALE GENOMIC DNA]</scope>
    <source>
        <strain evidence="2">JINMINGXINNONG_FW02</strain>
        <tissue evidence="2">Leaves</tissue>
    </source>
</reference>
<evidence type="ECO:0000313" key="2">
    <source>
        <dbReference type="EMBL" id="KAK7335088.1"/>
    </source>
</evidence>
<evidence type="ECO:0000256" key="1">
    <source>
        <dbReference type="SAM" id="Phobius"/>
    </source>
</evidence>
<protein>
    <submittedName>
        <fullName evidence="2">Uncharacterized protein</fullName>
    </submittedName>
</protein>
<feature type="transmembrane region" description="Helical" evidence="1">
    <location>
        <begin position="88"/>
        <end position="108"/>
    </location>
</feature>
<sequence length="121" mass="13038">MGPLWHLLREEVNQNGSVGASFKRGLKKGRNGQGLVAIKEGTTVHREKLLFLSVSHLLHCASIVGFLKALFISGGVQGTLIMGEIVPFWWVALGIVTLIGVSGSCLFVEKFVFCVVSDDGL</sequence>